<dbReference type="EMBL" id="CAJJDP010000054">
    <property type="protein sequence ID" value="CAD8169848.1"/>
    <property type="molecule type" value="Genomic_DNA"/>
</dbReference>
<dbReference type="Proteomes" id="UP000683925">
    <property type="component" value="Unassembled WGS sequence"/>
</dbReference>
<accession>A0A8S1UXK7</accession>
<reference evidence="1" key="1">
    <citation type="submission" date="2021-01" db="EMBL/GenBank/DDBJ databases">
        <authorList>
            <consortium name="Genoscope - CEA"/>
            <person name="William W."/>
        </authorList>
    </citation>
    <scope>NUCLEOTIDE SEQUENCE</scope>
</reference>
<comment type="caution">
    <text evidence="1">The sequence shown here is derived from an EMBL/GenBank/DDBJ whole genome shotgun (WGS) entry which is preliminary data.</text>
</comment>
<organism evidence="1 2">
    <name type="scientific">Paramecium octaurelia</name>
    <dbReference type="NCBI Taxonomy" id="43137"/>
    <lineage>
        <taxon>Eukaryota</taxon>
        <taxon>Sar</taxon>
        <taxon>Alveolata</taxon>
        <taxon>Ciliophora</taxon>
        <taxon>Intramacronucleata</taxon>
        <taxon>Oligohymenophorea</taxon>
        <taxon>Peniculida</taxon>
        <taxon>Parameciidae</taxon>
        <taxon>Paramecium</taxon>
    </lineage>
</organism>
<protein>
    <submittedName>
        <fullName evidence="1">Uncharacterized protein</fullName>
    </submittedName>
</protein>
<dbReference type="AlphaFoldDB" id="A0A8S1UXK7"/>
<proteinExistence type="predicted"/>
<name>A0A8S1UXK7_PAROT</name>
<sequence>MEYQGNLYQQERRQELEIIVEYNKFLKISESKDLNKKSKIYSIQESRNQQEFTYSDYLTRTLIQKWELSPELMCVFLIISIKLQERVNKQFTQIWFTLYTIFEEHTGNGHY</sequence>
<evidence type="ECO:0000313" key="1">
    <source>
        <dbReference type="EMBL" id="CAD8169848.1"/>
    </source>
</evidence>
<evidence type="ECO:0000313" key="2">
    <source>
        <dbReference type="Proteomes" id="UP000683925"/>
    </source>
</evidence>
<gene>
    <name evidence="1" type="ORF">POCTA_138.1.T0540169</name>
</gene>
<keyword evidence="2" id="KW-1185">Reference proteome</keyword>